<dbReference type="EMBL" id="PJZH01000002">
    <property type="protein sequence ID" value="PLR39246.1"/>
    <property type="molecule type" value="Genomic_DNA"/>
</dbReference>
<gene>
    <name evidence="2" type="ORF">CYR32_03220</name>
</gene>
<dbReference type="Proteomes" id="UP000234503">
    <property type="component" value="Unassembled WGS sequence"/>
</dbReference>
<keyword evidence="3" id="KW-1185">Reference proteome</keyword>
<reference evidence="2 3" key="1">
    <citation type="submission" date="2017-12" db="EMBL/GenBank/DDBJ databases">
        <title>Characterization of six clinical isolates of Enterochimera gen. nov., a novel genus of the Yersiniaciae family and the three species Enterochimera arupensis sp. nov., Enterochimera coloradensis sp. nov, and Enterochimera californica sp. nov.</title>
        <authorList>
            <person name="Rossi A."/>
            <person name="Fisher M."/>
        </authorList>
    </citation>
    <scope>NUCLEOTIDE SEQUENCE [LARGE SCALE GENOMIC DNA]</scope>
    <source>
        <strain evidence="3">2016-Iso4</strain>
    </source>
</reference>
<protein>
    <submittedName>
        <fullName evidence="2">Uncharacterized protein</fullName>
    </submittedName>
</protein>
<evidence type="ECO:0000256" key="1">
    <source>
        <dbReference type="SAM" id="MobiDB-lite"/>
    </source>
</evidence>
<evidence type="ECO:0000313" key="2">
    <source>
        <dbReference type="EMBL" id="PLR39246.1"/>
    </source>
</evidence>
<proteinExistence type="predicted"/>
<organism evidence="2 3">
    <name type="scientific">Chimaeribacter coloradensis</name>
    <dbReference type="NCBI Taxonomy" id="2060068"/>
    <lineage>
        <taxon>Bacteria</taxon>
        <taxon>Pseudomonadati</taxon>
        <taxon>Pseudomonadota</taxon>
        <taxon>Gammaproteobacteria</taxon>
        <taxon>Enterobacterales</taxon>
        <taxon>Yersiniaceae</taxon>
        <taxon>Chimaeribacter</taxon>
    </lineage>
</organism>
<sequence length="75" mass="7881">MTRGERLPQRSKRGRGLPHGGFKPAVRQVSGGRKAAAHARVVVFSTQAQAAAFNVYAQAVAFSAQVQAVAFCASP</sequence>
<evidence type="ECO:0000313" key="3">
    <source>
        <dbReference type="Proteomes" id="UP000234503"/>
    </source>
</evidence>
<name>A0A2N5EAT2_9GAMM</name>
<dbReference type="AlphaFoldDB" id="A0A2N5EAT2"/>
<accession>A0A2N5EAT2</accession>
<feature type="region of interest" description="Disordered" evidence="1">
    <location>
        <begin position="1"/>
        <end position="29"/>
    </location>
</feature>
<comment type="caution">
    <text evidence="2">The sequence shown here is derived from an EMBL/GenBank/DDBJ whole genome shotgun (WGS) entry which is preliminary data.</text>
</comment>